<evidence type="ECO:0000259" key="8">
    <source>
        <dbReference type="PROSITE" id="PS51192"/>
    </source>
</evidence>
<evidence type="ECO:0000256" key="6">
    <source>
        <dbReference type="ARBA" id="ARBA00047984"/>
    </source>
</evidence>
<dbReference type="Gene3D" id="3.40.50.300">
    <property type="entry name" value="P-loop containing nucleotide triphosphate hydrolases"/>
    <property type="match status" value="2"/>
</dbReference>
<dbReference type="GO" id="GO:0016787">
    <property type="term" value="F:hydrolase activity"/>
    <property type="evidence" value="ECO:0007669"/>
    <property type="project" value="UniProtKB-KW"/>
</dbReference>
<dbReference type="InterPro" id="IPR011545">
    <property type="entry name" value="DEAD/DEAH_box_helicase_dom"/>
</dbReference>
<keyword evidence="11" id="KW-1185">Reference proteome</keyword>
<dbReference type="EMBL" id="BACD03000017">
    <property type="protein sequence ID" value="GAO48789.1"/>
    <property type="molecule type" value="Genomic_DNA"/>
</dbReference>
<gene>
    <name evidence="10" type="ORF">G7K_2958-t1</name>
</gene>
<dbReference type="SMART" id="SM00487">
    <property type="entry name" value="DEXDc"/>
    <property type="match status" value="1"/>
</dbReference>
<feature type="region of interest" description="Disordered" evidence="7">
    <location>
        <begin position="39"/>
        <end position="111"/>
    </location>
</feature>
<evidence type="ECO:0000256" key="5">
    <source>
        <dbReference type="ARBA" id="ARBA00022840"/>
    </source>
</evidence>
<comment type="caution">
    <text evidence="10">The sequence shown here is derived from an EMBL/GenBank/DDBJ whole genome shotgun (WGS) entry which is preliminary data.</text>
</comment>
<evidence type="ECO:0000313" key="11">
    <source>
        <dbReference type="Proteomes" id="UP000033140"/>
    </source>
</evidence>
<feature type="compositionally biased region" description="Basic and acidic residues" evidence="7">
    <location>
        <begin position="77"/>
        <end position="105"/>
    </location>
</feature>
<dbReference type="SUPFAM" id="SSF52540">
    <property type="entry name" value="P-loop containing nucleoside triphosphate hydrolases"/>
    <property type="match status" value="1"/>
</dbReference>
<dbReference type="Pfam" id="PF00271">
    <property type="entry name" value="Helicase_C"/>
    <property type="match status" value="1"/>
</dbReference>
<reference evidence="10 11" key="1">
    <citation type="journal article" date="2011" name="J. Gen. Appl. Microbiol.">
        <title>Draft genome sequencing of the enigmatic yeast Saitoella complicata.</title>
        <authorList>
            <person name="Nishida H."/>
            <person name="Hamamoto M."/>
            <person name="Sugiyama J."/>
        </authorList>
    </citation>
    <scope>NUCLEOTIDE SEQUENCE [LARGE SCALE GENOMIC DNA]</scope>
    <source>
        <strain evidence="10 11">NRRL Y-17804</strain>
    </source>
</reference>
<dbReference type="OrthoDB" id="10256233at2759"/>
<dbReference type="OMA" id="HSTIDFI"/>
<dbReference type="GO" id="GO:0003724">
    <property type="term" value="F:RNA helicase activity"/>
    <property type="evidence" value="ECO:0007669"/>
    <property type="project" value="UniProtKB-EC"/>
</dbReference>
<proteinExistence type="predicted"/>
<organism evidence="10 11">
    <name type="scientific">Saitoella complicata (strain BCRC 22490 / CBS 7301 / JCM 7358 / NBRC 10748 / NRRL Y-17804)</name>
    <dbReference type="NCBI Taxonomy" id="698492"/>
    <lineage>
        <taxon>Eukaryota</taxon>
        <taxon>Fungi</taxon>
        <taxon>Dikarya</taxon>
        <taxon>Ascomycota</taxon>
        <taxon>Taphrinomycotina</taxon>
        <taxon>Taphrinomycotina incertae sedis</taxon>
        <taxon>Saitoella</taxon>
    </lineage>
</organism>
<dbReference type="AlphaFoldDB" id="A0A0E9NG22"/>
<reference evidence="10 11" key="2">
    <citation type="journal article" date="2014" name="J. Gen. Appl. Microbiol.">
        <title>The early diverging ascomycetous budding yeast Saitoella complicata has three histone deacetylases belonging to the Clr6, Hos2, and Rpd3 lineages.</title>
        <authorList>
            <person name="Nishida H."/>
            <person name="Matsumoto T."/>
            <person name="Kondo S."/>
            <person name="Hamamoto M."/>
            <person name="Yoshikawa H."/>
        </authorList>
    </citation>
    <scope>NUCLEOTIDE SEQUENCE [LARGE SCALE GENOMIC DNA]</scope>
    <source>
        <strain evidence="10 11">NRRL Y-17804</strain>
    </source>
</reference>
<dbReference type="Pfam" id="PF00270">
    <property type="entry name" value="DEAD"/>
    <property type="match status" value="1"/>
</dbReference>
<evidence type="ECO:0000256" key="7">
    <source>
        <dbReference type="SAM" id="MobiDB-lite"/>
    </source>
</evidence>
<dbReference type="InterPro" id="IPR027417">
    <property type="entry name" value="P-loop_NTPase"/>
</dbReference>
<dbReference type="RefSeq" id="XP_019024724.1">
    <property type="nucleotide sequence ID" value="XM_019167554.1"/>
</dbReference>
<feature type="domain" description="Helicase C-terminal" evidence="9">
    <location>
        <begin position="422"/>
        <end position="578"/>
    </location>
</feature>
<keyword evidence="5" id="KW-0067">ATP-binding</keyword>
<dbReference type="InterPro" id="IPR014001">
    <property type="entry name" value="Helicase_ATP-bd"/>
</dbReference>
<evidence type="ECO:0000256" key="3">
    <source>
        <dbReference type="ARBA" id="ARBA00022801"/>
    </source>
</evidence>
<protein>
    <recommendedName>
        <fullName evidence="1">RNA helicase</fullName>
        <ecNumber evidence="1">3.6.4.13</ecNumber>
    </recommendedName>
</protein>
<dbReference type="PROSITE" id="PS51192">
    <property type="entry name" value="HELICASE_ATP_BIND_1"/>
    <property type="match status" value="1"/>
</dbReference>
<dbReference type="GO" id="GO:0005524">
    <property type="term" value="F:ATP binding"/>
    <property type="evidence" value="ECO:0007669"/>
    <property type="project" value="UniProtKB-KW"/>
</dbReference>
<comment type="catalytic activity">
    <reaction evidence="6">
        <text>ATP + H2O = ADP + phosphate + H(+)</text>
        <dbReference type="Rhea" id="RHEA:13065"/>
        <dbReference type="ChEBI" id="CHEBI:15377"/>
        <dbReference type="ChEBI" id="CHEBI:15378"/>
        <dbReference type="ChEBI" id="CHEBI:30616"/>
        <dbReference type="ChEBI" id="CHEBI:43474"/>
        <dbReference type="ChEBI" id="CHEBI:456216"/>
        <dbReference type="EC" id="3.6.4.13"/>
    </reaction>
</comment>
<dbReference type="EC" id="3.6.4.13" evidence="1"/>
<sequence>MSFVCRSCLKHGLALASTVRPIPSIATLPLTFSRGYARPPKAASARKSAAHSLSRNVGKSKLPTTGKGRPAASSAKGRPEAPRGKSVDAKDKRDKRDKTADDKPKVKQGNAMTATASLQAFSIEERNHLDKVLAKNLGFESFRILPSVREAILEKALSDLEIHKPSPIQALAIPKILSLNFAKNLETARAYLIAAETGSGKTLAYLTPVIDYLKRQQEPYVSPPKLVKDEDGMWEEVAREEPEEPKIGEAELRKLNHPRAVILVPSSELVRQVTQLVKTMSYKVKLSSLGIASETKDSIVRRSFGQYPIDILVATPARVQDYLKDGFISLDNTSHIVADEADTLFDTSFVDLVKPVIKAAKNLKGLVMCSATIPRALDSYLRKEYPECERIVTPKLHHVPRRIEFLMVDTTSNHFNGRKDLALLDTLRTIAADGTEPGVKKRVIVFVNRREDALTTAKYLEKKELNARVITRDTQNRKDVLERFLADEPRDENAKVSEAMKVIVTTDLASRGVDTKNVRNVILYDVPRSSIELIHRVGRVGRFGRRGRAYMLIGKEPKYKLAWIREVRDTVRNGSGLV</sequence>
<reference evidence="10 11" key="3">
    <citation type="journal article" date="2015" name="Genome Announc.">
        <title>Draft Genome Sequence of the Archiascomycetous Yeast Saitoella complicata.</title>
        <authorList>
            <person name="Yamauchi K."/>
            <person name="Kondo S."/>
            <person name="Hamamoto M."/>
            <person name="Takahashi Y."/>
            <person name="Ogura Y."/>
            <person name="Hayashi T."/>
            <person name="Nishida H."/>
        </authorList>
    </citation>
    <scope>NUCLEOTIDE SEQUENCE [LARGE SCALE GENOMIC DNA]</scope>
    <source>
        <strain evidence="10 11">NRRL Y-17804</strain>
    </source>
</reference>
<evidence type="ECO:0000259" key="9">
    <source>
        <dbReference type="PROSITE" id="PS51194"/>
    </source>
</evidence>
<dbReference type="STRING" id="698492.A0A0E9NG22"/>
<dbReference type="PANTHER" id="PTHR47960">
    <property type="entry name" value="DEAD-BOX ATP-DEPENDENT RNA HELICASE 50"/>
    <property type="match status" value="1"/>
</dbReference>
<name>A0A0E9NG22_SAICN</name>
<evidence type="ECO:0000313" key="10">
    <source>
        <dbReference type="EMBL" id="GAO48789.1"/>
    </source>
</evidence>
<evidence type="ECO:0000256" key="2">
    <source>
        <dbReference type="ARBA" id="ARBA00022741"/>
    </source>
</evidence>
<evidence type="ECO:0000256" key="1">
    <source>
        <dbReference type="ARBA" id="ARBA00012552"/>
    </source>
</evidence>
<accession>A0A0E9NG22</accession>
<keyword evidence="4" id="KW-0347">Helicase</keyword>
<evidence type="ECO:0000256" key="4">
    <source>
        <dbReference type="ARBA" id="ARBA00022806"/>
    </source>
</evidence>
<keyword evidence="2" id="KW-0547">Nucleotide-binding</keyword>
<dbReference type="GO" id="GO:0003676">
    <property type="term" value="F:nucleic acid binding"/>
    <property type="evidence" value="ECO:0007669"/>
    <property type="project" value="InterPro"/>
</dbReference>
<dbReference type="InterPro" id="IPR001650">
    <property type="entry name" value="Helicase_C-like"/>
</dbReference>
<dbReference type="SMART" id="SM00490">
    <property type="entry name" value="HELICc"/>
    <property type="match status" value="1"/>
</dbReference>
<keyword evidence="3" id="KW-0378">Hydrolase</keyword>
<dbReference type="Proteomes" id="UP000033140">
    <property type="component" value="Unassembled WGS sequence"/>
</dbReference>
<dbReference type="PROSITE" id="PS51194">
    <property type="entry name" value="HELICASE_CTER"/>
    <property type="match status" value="1"/>
</dbReference>
<feature type="domain" description="Helicase ATP-binding" evidence="8">
    <location>
        <begin position="182"/>
        <end position="391"/>
    </location>
</feature>